<dbReference type="InterPro" id="IPR036157">
    <property type="entry name" value="dUTPase-like_sf"/>
</dbReference>
<feature type="non-terminal residue" evidence="5">
    <location>
        <position position="158"/>
    </location>
</feature>
<protein>
    <submittedName>
        <fullName evidence="5">DUT nucleotidohydrolase</fullName>
    </submittedName>
</protein>
<dbReference type="InterPro" id="IPR001995">
    <property type="entry name" value="Peptidase_A2_cat"/>
</dbReference>
<evidence type="ECO:0000313" key="6">
    <source>
        <dbReference type="Proteomes" id="UP000621168"/>
    </source>
</evidence>
<keyword evidence="2" id="KW-0064">Aspartyl protease</keyword>
<dbReference type="CDD" id="cd07557">
    <property type="entry name" value="trimeric_dUTPase"/>
    <property type="match status" value="1"/>
</dbReference>
<dbReference type="InterPro" id="IPR051592">
    <property type="entry name" value="HERV-K_Pro_peptidase_A2"/>
</dbReference>
<keyword evidence="3 5" id="KW-0378">Hydrolase</keyword>
<dbReference type="Proteomes" id="UP000621168">
    <property type="component" value="Unassembled WGS sequence"/>
</dbReference>
<dbReference type="PROSITE" id="PS50175">
    <property type="entry name" value="ASP_PROT_RETROV"/>
    <property type="match status" value="1"/>
</dbReference>
<evidence type="ECO:0000256" key="3">
    <source>
        <dbReference type="ARBA" id="ARBA00022801"/>
    </source>
</evidence>
<feature type="non-terminal residue" evidence="5">
    <location>
        <position position="1"/>
    </location>
</feature>
<comment type="caution">
    <text evidence="5">The sequence shown here is derived from an EMBL/GenBank/DDBJ whole genome shotgun (WGS) entry which is preliminary data.</text>
</comment>
<accession>A0A851LGN3</accession>
<name>A0A851LGN3_CORCR</name>
<organism evidence="5 6">
    <name type="scientific">Corythaeola cristata</name>
    <name type="common">Great blue turaco</name>
    <dbReference type="NCBI Taxonomy" id="103954"/>
    <lineage>
        <taxon>Eukaryota</taxon>
        <taxon>Metazoa</taxon>
        <taxon>Chordata</taxon>
        <taxon>Craniata</taxon>
        <taxon>Vertebrata</taxon>
        <taxon>Euteleostomi</taxon>
        <taxon>Archelosauria</taxon>
        <taxon>Archosauria</taxon>
        <taxon>Dinosauria</taxon>
        <taxon>Saurischia</taxon>
        <taxon>Theropoda</taxon>
        <taxon>Coelurosauria</taxon>
        <taxon>Aves</taxon>
        <taxon>Neognathae</taxon>
        <taxon>Neoaves</taxon>
        <taxon>Otidimorphae</taxon>
        <taxon>Musophagiformes</taxon>
        <taxon>Musophagidae</taxon>
        <taxon>Corythaeola</taxon>
    </lineage>
</organism>
<reference evidence="5" key="1">
    <citation type="submission" date="2019-09" db="EMBL/GenBank/DDBJ databases">
        <title>Bird 10,000 Genomes (B10K) Project - Family phase.</title>
        <authorList>
            <person name="Zhang G."/>
        </authorList>
    </citation>
    <scope>NUCLEOTIDE SEQUENCE</scope>
    <source>
        <strain evidence="5">B10K-CU-031-40</strain>
    </source>
</reference>
<dbReference type="InterPro" id="IPR033704">
    <property type="entry name" value="dUTPase_trimeric"/>
</dbReference>
<evidence type="ECO:0000256" key="1">
    <source>
        <dbReference type="ARBA" id="ARBA00022670"/>
    </source>
</evidence>
<dbReference type="AlphaFoldDB" id="A0A851LGN3"/>
<dbReference type="OrthoDB" id="9900537at2759"/>
<feature type="domain" description="Peptidase A2" evidence="4">
    <location>
        <begin position="144"/>
        <end position="158"/>
    </location>
</feature>
<dbReference type="PANTHER" id="PTHR19422">
    <property type="entry name" value="GAG RETROVIRAL POLYPROTEIN"/>
    <property type="match status" value="1"/>
</dbReference>
<dbReference type="Gene3D" id="2.70.40.10">
    <property type="match status" value="1"/>
</dbReference>
<proteinExistence type="predicted"/>
<keyword evidence="6" id="KW-1185">Reference proteome</keyword>
<dbReference type="PANTHER" id="PTHR19422:SF123">
    <property type="entry name" value="RT1 CLASS I, LOCUS CE15"/>
    <property type="match status" value="1"/>
</dbReference>
<dbReference type="EMBL" id="WBMX01002298">
    <property type="protein sequence ID" value="NXC17179.1"/>
    <property type="molecule type" value="Genomic_DNA"/>
</dbReference>
<evidence type="ECO:0000259" key="4">
    <source>
        <dbReference type="PROSITE" id="PS50175"/>
    </source>
</evidence>
<dbReference type="SUPFAM" id="SSF51283">
    <property type="entry name" value="dUTPase-like"/>
    <property type="match status" value="1"/>
</dbReference>
<dbReference type="InterPro" id="IPR029054">
    <property type="entry name" value="dUTPase-like"/>
</dbReference>
<gene>
    <name evidence="5" type="primary">Dut</name>
    <name evidence="5" type="ORF">CORCRI_R09135</name>
</gene>
<keyword evidence="1" id="KW-0645">Protease</keyword>
<sequence>SGSAGLDLAMGADVTITDSQIHVIPSVMTGPLGYGLSALLLGRSSSTKQGLLVLPGVIDANYKGPIGIMLQVIAPPVTIKQGSKITQLIPFCETVPKARSVDRGSKGFGSTGPPLVAFTQSLTTGKPTREVNILGPNNTILGNKRMLLDSGADVTIIP</sequence>
<dbReference type="Pfam" id="PF00692">
    <property type="entry name" value="dUTPase"/>
    <property type="match status" value="1"/>
</dbReference>
<dbReference type="GO" id="GO:0006508">
    <property type="term" value="P:proteolysis"/>
    <property type="evidence" value="ECO:0007669"/>
    <property type="project" value="UniProtKB-KW"/>
</dbReference>
<evidence type="ECO:0000313" key="5">
    <source>
        <dbReference type="EMBL" id="NXC17179.1"/>
    </source>
</evidence>
<dbReference type="GO" id="GO:0004190">
    <property type="term" value="F:aspartic-type endopeptidase activity"/>
    <property type="evidence" value="ECO:0007669"/>
    <property type="project" value="UniProtKB-KW"/>
</dbReference>
<evidence type="ECO:0000256" key="2">
    <source>
        <dbReference type="ARBA" id="ARBA00022750"/>
    </source>
</evidence>